<protein>
    <submittedName>
        <fullName evidence="1">Uncharacterized protein</fullName>
    </submittedName>
</protein>
<dbReference type="EMBL" id="LAZR01001288">
    <property type="protein sequence ID" value="KKN47232.1"/>
    <property type="molecule type" value="Genomic_DNA"/>
</dbReference>
<gene>
    <name evidence="1" type="ORF">LCGC14_0664890</name>
</gene>
<reference evidence="1" key="1">
    <citation type="journal article" date="2015" name="Nature">
        <title>Complex archaea that bridge the gap between prokaryotes and eukaryotes.</title>
        <authorList>
            <person name="Spang A."/>
            <person name="Saw J.H."/>
            <person name="Jorgensen S.L."/>
            <person name="Zaremba-Niedzwiedzka K."/>
            <person name="Martijn J."/>
            <person name="Lind A.E."/>
            <person name="van Eijk R."/>
            <person name="Schleper C."/>
            <person name="Guy L."/>
            <person name="Ettema T.J."/>
        </authorList>
    </citation>
    <scope>NUCLEOTIDE SEQUENCE</scope>
</reference>
<name>A0A0F9RCL4_9ZZZZ</name>
<dbReference type="AlphaFoldDB" id="A0A0F9RCL4"/>
<organism evidence="1">
    <name type="scientific">marine sediment metagenome</name>
    <dbReference type="NCBI Taxonomy" id="412755"/>
    <lineage>
        <taxon>unclassified sequences</taxon>
        <taxon>metagenomes</taxon>
        <taxon>ecological metagenomes</taxon>
    </lineage>
</organism>
<sequence>MLLVKTLIITVFIVALIQTGCQKAPSPEELKASLEIVDVETKWVKKYYQPWPSKLTLVPAISFRIKNLTEKAIRHMSFEAVFRFIDDTETLGEGFLPGLPGGSIPPGEMSDVILLKCRLGVEGKSINHFRNSPHWKTAFVKLFIRSKGSRFILIGEWEVSRKIDFKEPEPYPPKKEKKLTSY</sequence>
<evidence type="ECO:0000313" key="1">
    <source>
        <dbReference type="EMBL" id="KKN47232.1"/>
    </source>
</evidence>
<proteinExistence type="predicted"/>
<accession>A0A0F9RCL4</accession>
<comment type="caution">
    <text evidence="1">The sequence shown here is derived from an EMBL/GenBank/DDBJ whole genome shotgun (WGS) entry which is preliminary data.</text>
</comment>